<dbReference type="NCBIfam" id="NF002367">
    <property type="entry name" value="PRK01346.1-4"/>
    <property type="match status" value="1"/>
</dbReference>
<keyword evidence="7" id="KW-1185">Reference proteome</keyword>
<dbReference type="InterPro" id="IPR022902">
    <property type="entry name" value="NAcTrfase_Eis"/>
</dbReference>
<dbReference type="Gene3D" id="3.40.630.30">
    <property type="match status" value="2"/>
</dbReference>
<feature type="binding site" evidence="3">
    <location>
        <begin position="127"/>
        <end position="128"/>
    </location>
    <ligand>
        <name>acetyl-CoA</name>
        <dbReference type="ChEBI" id="CHEBI:57288"/>
    </ligand>
</feature>
<evidence type="ECO:0000259" key="5">
    <source>
        <dbReference type="Pfam" id="PF17668"/>
    </source>
</evidence>
<comment type="caution">
    <text evidence="6">The sequence shown here is derived from an EMBL/GenBank/DDBJ whole genome shotgun (WGS) entry which is preliminary data.</text>
</comment>
<reference evidence="6 7" key="1">
    <citation type="submission" date="2020-01" db="EMBL/GenBank/DDBJ databases">
        <title>Kibdelosporangium persica a novel Actinomycetes from a hot desert in Iran.</title>
        <authorList>
            <person name="Safaei N."/>
            <person name="Zaburannyi N."/>
            <person name="Mueller R."/>
            <person name="Wink J."/>
        </authorList>
    </citation>
    <scope>NUCLEOTIDE SEQUENCE [LARGE SCALE GENOMIC DNA]</scope>
    <source>
        <strain evidence="6 7">4NS15</strain>
    </source>
</reference>
<feature type="binding site" evidence="3">
    <location>
        <begin position="91"/>
        <end position="93"/>
    </location>
    <ligand>
        <name>acetyl-CoA</name>
        <dbReference type="ChEBI" id="CHEBI:57288"/>
    </ligand>
</feature>
<dbReference type="PANTHER" id="PTHR37817">
    <property type="entry name" value="N-ACETYLTRANSFERASE EIS"/>
    <property type="match status" value="1"/>
</dbReference>
<evidence type="ECO:0000256" key="1">
    <source>
        <dbReference type="ARBA" id="ARBA00022679"/>
    </source>
</evidence>
<evidence type="ECO:0000313" key="7">
    <source>
        <dbReference type="Proteomes" id="UP000763557"/>
    </source>
</evidence>
<feature type="domain" description="Eis-like acetyltransferase" evidence="5">
    <location>
        <begin position="188"/>
        <end position="301"/>
    </location>
</feature>
<feature type="active site" description="Proton donor" evidence="3">
    <location>
        <position position="132"/>
    </location>
</feature>
<dbReference type="Gene3D" id="3.30.1050.10">
    <property type="entry name" value="SCP2 sterol-binding domain"/>
    <property type="match status" value="1"/>
</dbReference>
<protein>
    <submittedName>
        <fullName evidence="6">GNAT family N-acetyltransferase</fullName>
    </submittedName>
</protein>
<dbReference type="SUPFAM" id="SSF55729">
    <property type="entry name" value="Acyl-CoA N-acyltransferases (Nat)"/>
    <property type="match status" value="1"/>
</dbReference>
<gene>
    <name evidence="6" type="ORF">GC106_47380</name>
</gene>
<dbReference type="SUPFAM" id="SSF55718">
    <property type="entry name" value="SCP-like"/>
    <property type="match status" value="1"/>
</dbReference>
<organism evidence="6 7">
    <name type="scientific">Kibdelosporangium persicum</name>
    <dbReference type="NCBI Taxonomy" id="2698649"/>
    <lineage>
        <taxon>Bacteria</taxon>
        <taxon>Bacillati</taxon>
        <taxon>Actinomycetota</taxon>
        <taxon>Actinomycetes</taxon>
        <taxon>Pseudonocardiales</taxon>
        <taxon>Pseudonocardiaceae</taxon>
        <taxon>Kibdelosporangium</taxon>
    </lineage>
</organism>
<comment type="similarity">
    <text evidence="3">Belongs to the acetyltransferase Eis family.</text>
</comment>
<dbReference type="InterPro" id="IPR051554">
    <property type="entry name" value="Acetyltransferase_Eis"/>
</dbReference>
<dbReference type="PANTHER" id="PTHR37817:SF1">
    <property type="entry name" value="N-ACETYLTRANSFERASE EIS"/>
    <property type="match status" value="1"/>
</dbReference>
<feature type="domain" description="Enhanced intracellular survival protein" evidence="4">
    <location>
        <begin position="312"/>
        <end position="408"/>
    </location>
</feature>
<dbReference type="Pfam" id="PF13527">
    <property type="entry name" value="Acetyltransf_9"/>
    <property type="match status" value="1"/>
</dbReference>
<proteinExistence type="inferred from homology"/>
<evidence type="ECO:0000256" key="3">
    <source>
        <dbReference type="HAMAP-Rule" id="MF_01812"/>
    </source>
</evidence>
<dbReference type="Pfam" id="PF17668">
    <property type="entry name" value="Acetyltransf_17"/>
    <property type="match status" value="1"/>
</dbReference>
<feature type="active site" description="Proton acceptor; via carboxylate" evidence="3">
    <location>
        <position position="412"/>
    </location>
</feature>
<evidence type="ECO:0000313" key="6">
    <source>
        <dbReference type="EMBL" id="NRN67498.1"/>
    </source>
</evidence>
<evidence type="ECO:0000256" key="2">
    <source>
        <dbReference type="ARBA" id="ARBA00023315"/>
    </source>
</evidence>
<sequence>MTRSAVMADFAVRVLTQDSELRAAHSLLRVALHSPPMTDSDWAATKPTYKPDRFFGAITTDGVTVGSAYVYDSEVAVPGGKTVPMSGLTRVGVRADHRRRGVLTELMRFQFADARANGQILSTLNATETGIYGRFGYGIGTRAREMHLIKPRLRSGVPQSGRVRMLSSAEALALTAALYERIGLYRTGMMTRGRDWWAVHFDRSMREDEPYLVAVHSGPDGGDDAYVIYKASSNEDHVSTEYGATLHVYDLHGTTLAARNQLWRFLIEMDLVNEIHAHDRPVDEPVELLLENPRACITRNIGDDAWVRLVDVPAALGARTYTDAEPVAIAVNDAFLPENSGTYLVSGDGVVRTSAPADLTLGVDTLGMLYFGAWTPSALAAAGRVRVSDPVALTRADRLFQTDSIPWCGTGF</sequence>
<dbReference type="CDD" id="cd04301">
    <property type="entry name" value="NAT_SF"/>
    <property type="match status" value="1"/>
</dbReference>
<dbReference type="InterPro" id="IPR041380">
    <property type="entry name" value="Acetyltransf_17"/>
</dbReference>
<keyword evidence="1 3" id="KW-0808">Transferase</keyword>
<dbReference type="EMBL" id="JAAATY010000015">
    <property type="protein sequence ID" value="NRN67498.1"/>
    <property type="molecule type" value="Genomic_DNA"/>
</dbReference>
<comment type="subunit">
    <text evidence="3">Homohexamer; trimer of dimers.</text>
</comment>
<dbReference type="InterPro" id="IPR025559">
    <property type="entry name" value="Eis_dom"/>
</dbReference>
<dbReference type="Proteomes" id="UP000763557">
    <property type="component" value="Unassembled WGS sequence"/>
</dbReference>
<dbReference type="Pfam" id="PF13530">
    <property type="entry name" value="SCP2_2"/>
    <property type="match status" value="1"/>
</dbReference>
<dbReference type="InterPro" id="IPR016181">
    <property type="entry name" value="Acyl_CoA_acyltransferase"/>
</dbReference>
<feature type="binding site" evidence="3">
    <location>
        <begin position="99"/>
        <end position="104"/>
    </location>
    <ligand>
        <name>acetyl-CoA</name>
        <dbReference type="ChEBI" id="CHEBI:57288"/>
    </ligand>
</feature>
<dbReference type="HAMAP" id="MF_01812">
    <property type="entry name" value="Eis"/>
    <property type="match status" value="1"/>
</dbReference>
<keyword evidence="2 3" id="KW-0012">Acyltransferase</keyword>
<dbReference type="InterPro" id="IPR036527">
    <property type="entry name" value="SCP2_sterol-bd_dom_sf"/>
</dbReference>
<name>A0ABX2F9K9_9PSEU</name>
<evidence type="ECO:0000259" key="4">
    <source>
        <dbReference type="Pfam" id="PF13530"/>
    </source>
</evidence>
<accession>A0ABX2F9K9</accession>